<dbReference type="GeneID" id="81619899"/>
<proteinExistence type="predicted"/>
<name>A0A9W9XLX7_9EURO</name>
<accession>A0A9W9XLX7</accession>
<reference evidence="1" key="1">
    <citation type="submission" date="2022-12" db="EMBL/GenBank/DDBJ databases">
        <authorList>
            <person name="Petersen C."/>
        </authorList>
    </citation>
    <scope>NUCLEOTIDE SEQUENCE</scope>
    <source>
        <strain evidence="1">IBT 30728</strain>
    </source>
</reference>
<dbReference type="RefSeq" id="XP_056793943.1">
    <property type="nucleotide sequence ID" value="XM_056929650.1"/>
</dbReference>
<sequence length="155" mass="16809">MSGILAQWQASRAVLVVPMGDVQFLSFQKLAAIASAYGAILAHIPPQPLQPSPDPFAGDNNARYMMSRVAALYQQNRGYFPSADTVVVCAWFNGAVALPDQMEIMSSSLRQLGLNPIIRTYHVPGNRNIPGQGTVIAIKGANQPTPQIYVEDRTI</sequence>
<protein>
    <submittedName>
        <fullName evidence="1">Uncharacterized protein</fullName>
    </submittedName>
</protein>
<comment type="caution">
    <text evidence="1">The sequence shown here is derived from an EMBL/GenBank/DDBJ whole genome shotgun (WGS) entry which is preliminary data.</text>
</comment>
<evidence type="ECO:0000313" key="1">
    <source>
        <dbReference type="EMBL" id="KAJ5494930.1"/>
    </source>
</evidence>
<dbReference type="AlphaFoldDB" id="A0A9W9XLX7"/>
<dbReference type="Proteomes" id="UP001148312">
    <property type="component" value="Unassembled WGS sequence"/>
</dbReference>
<reference evidence="1" key="2">
    <citation type="journal article" date="2023" name="IMA Fungus">
        <title>Comparative genomic study of the Penicillium genus elucidates a diverse pangenome and 15 lateral gene transfer events.</title>
        <authorList>
            <person name="Petersen C."/>
            <person name="Sorensen T."/>
            <person name="Nielsen M.R."/>
            <person name="Sondergaard T.E."/>
            <person name="Sorensen J.L."/>
            <person name="Fitzpatrick D.A."/>
            <person name="Frisvad J.C."/>
            <person name="Nielsen K.L."/>
        </authorList>
    </citation>
    <scope>NUCLEOTIDE SEQUENCE</scope>
    <source>
        <strain evidence="1">IBT 30728</strain>
    </source>
</reference>
<organism evidence="1 2">
    <name type="scientific">Penicillium diatomitis</name>
    <dbReference type="NCBI Taxonomy" id="2819901"/>
    <lineage>
        <taxon>Eukaryota</taxon>
        <taxon>Fungi</taxon>
        <taxon>Dikarya</taxon>
        <taxon>Ascomycota</taxon>
        <taxon>Pezizomycotina</taxon>
        <taxon>Eurotiomycetes</taxon>
        <taxon>Eurotiomycetidae</taxon>
        <taxon>Eurotiales</taxon>
        <taxon>Aspergillaceae</taxon>
        <taxon>Penicillium</taxon>
    </lineage>
</organism>
<gene>
    <name evidence="1" type="ORF">N7539_000046</name>
</gene>
<dbReference type="EMBL" id="JAPWDQ010000001">
    <property type="protein sequence ID" value="KAJ5494930.1"/>
    <property type="molecule type" value="Genomic_DNA"/>
</dbReference>
<evidence type="ECO:0000313" key="2">
    <source>
        <dbReference type="Proteomes" id="UP001148312"/>
    </source>
</evidence>
<keyword evidence="2" id="KW-1185">Reference proteome</keyword>